<dbReference type="InterPro" id="IPR050266">
    <property type="entry name" value="AB_hydrolase_sf"/>
</dbReference>
<dbReference type="PANTHER" id="PTHR43798:SF33">
    <property type="entry name" value="HYDROLASE, PUTATIVE (AFU_ORTHOLOGUE AFUA_2G14860)-RELATED"/>
    <property type="match status" value="1"/>
</dbReference>
<dbReference type="GO" id="GO:0016020">
    <property type="term" value="C:membrane"/>
    <property type="evidence" value="ECO:0007669"/>
    <property type="project" value="TreeGrafter"/>
</dbReference>
<dbReference type="Pfam" id="PF00561">
    <property type="entry name" value="Abhydrolase_1"/>
    <property type="match status" value="1"/>
</dbReference>
<dbReference type="Gene3D" id="3.40.50.1820">
    <property type="entry name" value="alpha/beta hydrolase"/>
    <property type="match status" value="1"/>
</dbReference>
<dbReference type="EMBL" id="CP022383">
    <property type="protein sequence ID" value="ATA78656.1"/>
    <property type="molecule type" value="Genomic_DNA"/>
</dbReference>
<dbReference type="AlphaFoldDB" id="A0A250F3V5"/>
<dbReference type="SUPFAM" id="SSF53474">
    <property type="entry name" value="alpha/beta-Hydrolases"/>
    <property type="match status" value="1"/>
</dbReference>
<sequence>MSQKVYKTEEGKQASISLYEEQLRLLNTPYSDIYIDTDFGKTHLIETGKMTGKPLLVFHGGNTTTAYNLYLFRFLLEEFHIYAVDTIGHPGKSAKIILSAKSLSYGQWASQVVSQLGFREMSVLGCSYGGGIVSKLIEVSPEKIERAVLVVPSGIKNDISVSILTMLFNLFAYRLTKNESYLIKTALYLTATSDRSSLDEHILAVLKDSFDHVKMRAGMPSNISKKGASRYNAPILVMAAEKDCFFPAKKVLPRAKEIFKHCKTYELTARGHLSALTTEEQEIIIDFLRG</sequence>
<organism evidence="2 3">
    <name type="scientific">Capnocytophaga sputigena</name>
    <dbReference type="NCBI Taxonomy" id="1019"/>
    <lineage>
        <taxon>Bacteria</taxon>
        <taxon>Pseudomonadati</taxon>
        <taxon>Bacteroidota</taxon>
        <taxon>Flavobacteriia</taxon>
        <taxon>Flavobacteriales</taxon>
        <taxon>Flavobacteriaceae</taxon>
        <taxon>Capnocytophaga</taxon>
    </lineage>
</organism>
<proteinExistence type="predicted"/>
<accession>A0A250F3V5</accession>
<dbReference type="Proteomes" id="UP000217334">
    <property type="component" value="Chromosome"/>
</dbReference>
<evidence type="ECO:0000259" key="1">
    <source>
        <dbReference type="Pfam" id="PF00561"/>
    </source>
</evidence>
<feature type="domain" description="AB hydrolase-1" evidence="1">
    <location>
        <begin position="53"/>
        <end position="155"/>
    </location>
</feature>
<dbReference type="InterPro" id="IPR029058">
    <property type="entry name" value="AB_hydrolase_fold"/>
</dbReference>
<dbReference type="GO" id="GO:0047372">
    <property type="term" value="F:monoacylglycerol lipase activity"/>
    <property type="evidence" value="ECO:0007669"/>
    <property type="project" value="TreeGrafter"/>
</dbReference>
<keyword evidence="2" id="KW-0378">Hydrolase</keyword>
<gene>
    <name evidence="2" type="ORF">CGC59_02730</name>
</gene>
<dbReference type="PANTHER" id="PTHR43798">
    <property type="entry name" value="MONOACYLGLYCEROL LIPASE"/>
    <property type="match status" value="1"/>
</dbReference>
<evidence type="ECO:0000313" key="3">
    <source>
        <dbReference type="Proteomes" id="UP000217334"/>
    </source>
</evidence>
<dbReference type="RefSeq" id="WP_095900790.1">
    <property type="nucleotide sequence ID" value="NZ_CAURJM010000067.1"/>
</dbReference>
<dbReference type="InterPro" id="IPR000073">
    <property type="entry name" value="AB_hydrolase_1"/>
</dbReference>
<name>A0A250F3V5_CAPSP</name>
<evidence type="ECO:0000313" key="2">
    <source>
        <dbReference type="EMBL" id="ATA78656.1"/>
    </source>
</evidence>
<dbReference type="GO" id="GO:0046464">
    <property type="term" value="P:acylglycerol catabolic process"/>
    <property type="evidence" value="ECO:0007669"/>
    <property type="project" value="TreeGrafter"/>
</dbReference>
<protein>
    <submittedName>
        <fullName evidence="2">Alpha/beta hydrolase</fullName>
    </submittedName>
</protein>
<reference evidence="3" key="1">
    <citation type="submission" date="2017-06" db="EMBL/GenBank/DDBJ databases">
        <title>Capnocytophaga spp. assemblies.</title>
        <authorList>
            <person name="Gulvik C.A."/>
        </authorList>
    </citation>
    <scope>NUCLEOTIDE SEQUENCE [LARGE SCALE GENOMIC DNA]</scope>
    <source>
        <strain evidence="3">H4486</strain>
    </source>
</reference>